<dbReference type="Pfam" id="PF00076">
    <property type="entry name" value="RRM_1"/>
    <property type="match status" value="1"/>
</dbReference>
<protein>
    <recommendedName>
        <fullName evidence="3">RRM domain-containing protein</fullName>
    </recommendedName>
</protein>
<evidence type="ECO:0000313" key="4">
    <source>
        <dbReference type="EMBL" id="CAL8096835.1"/>
    </source>
</evidence>
<gene>
    <name evidence="4" type="ORF">ODALV1_LOCUS9463</name>
</gene>
<evidence type="ECO:0000313" key="5">
    <source>
        <dbReference type="Proteomes" id="UP001642540"/>
    </source>
</evidence>
<dbReference type="PANTHER" id="PTHR12566">
    <property type="entry name" value="CYTOPLASMIC POLYADENYLATION ELEMENT BINDING PROTEIN CPEB"/>
    <property type="match status" value="1"/>
</dbReference>
<dbReference type="InterPro" id="IPR038446">
    <property type="entry name" value="CEBP_ZZ_sf"/>
</dbReference>
<feature type="domain" description="RRM" evidence="3">
    <location>
        <begin position="528"/>
        <end position="618"/>
    </location>
</feature>
<dbReference type="SUPFAM" id="SSF54928">
    <property type="entry name" value="RNA-binding domain, RBD"/>
    <property type="match status" value="1"/>
</dbReference>
<keyword evidence="1 2" id="KW-0694">RNA-binding</keyword>
<dbReference type="PROSITE" id="PS50102">
    <property type="entry name" value="RRM"/>
    <property type="match status" value="2"/>
</dbReference>
<dbReference type="InterPro" id="IPR035979">
    <property type="entry name" value="RBD_domain_sf"/>
</dbReference>
<dbReference type="InterPro" id="IPR012677">
    <property type="entry name" value="Nucleotide-bd_a/b_plait_sf"/>
</dbReference>
<dbReference type="Pfam" id="PF16366">
    <property type="entry name" value="CEBP_ZZ"/>
    <property type="match status" value="1"/>
</dbReference>
<dbReference type="CDD" id="cd19757">
    <property type="entry name" value="Bbox1"/>
    <property type="match status" value="1"/>
</dbReference>
<dbReference type="EMBL" id="CAXLJM020000028">
    <property type="protein sequence ID" value="CAL8096835.1"/>
    <property type="molecule type" value="Genomic_DNA"/>
</dbReference>
<comment type="caution">
    <text evidence="4">The sequence shown here is derived from an EMBL/GenBank/DDBJ whole genome shotgun (WGS) entry which is preliminary data.</text>
</comment>
<sequence>MPHHPSTYWFNQELATDINLPQAGSFQATLPQYFLQNTMHGCLALDADNFPPLPQPQPQQFERLDGNRNVVHDDKRVNPSVTSSADPGSLVMQRYSNAQTDRGFNLYQTFDQNITLLPPPGLVAAPNHVADDVQNAFNCQGLRSSSSNMTSHETVPVFGSSDGIPLNMERRTVGNGRPMPRGRLENTSIHHQQKVPVAQDTSIYLKQNITDPAVPYHYSQPAQFALNQHFNSVTIAHSKPAMVSVSTQTESRHIYDVRDMEKGDSFLNARSYEGVYQLWFIPDTNLMMQNMNVNYPLAPSLIQPWPYSMDLAQPELQPWTPPVLTTTSYSTPELLRSQLNGQVKLNGERSELNGPTDGYSQQYNMTRHGFTPVGSNYSKTVTSEIHETGLAQEDEIAINGVSNVNTYKYQAQTRMKSKFDPEQERNWKTVMSALGIDCQSPPVTHRTKNIHESEWKQEDVGSSDKNAYGKMTVAEMNYGFPNKVNTFGVKPNGHSFASNSRSHSSGRSLTWYGALLPKTCTKDPCYSEKVFVGGLVAEISKHELRKGFQKFEVVDVTWCSRENGLVHGCAYVTLRDRHQVEKLILMCRPLINGDDIWKPHRKLHYDMPLGGGRSIKVDVILWDTLQSTYFNENVEAGQLYDDKYSVFVGNLHGLITAQDLARIFIDKGFTDVKSVHIALDKTSYPTGFAKVVFTRFQTFVIAIKTKKLMVETKEFSRCLQLEPYIEGNKCCCCNIYCASVFCKNDDCLKYYCQQCFGRMHSNGGFKFHTEVVVRDRRSKKH</sequence>
<dbReference type="PANTHER" id="PTHR12566:SF9">
    <property type="entry name" value="CYTOPLASMIC POLYADENYLATION ELEMENT-BINDING PROTEIN 1"/>
    <property type="match status" value="1"/>
</dbReference>
<evidence type="ECO:0000256" key="1">
    <source>
        <dbReference type="ARBA" id="ARBA00022884"/>
    </source>
</evidence>
<dbReference type="InterPro" id="IPR034819">
    <property type="entry name" value="CPEB"/>
</dbReference>
<feature type="domain" description="RRM" evidence="3">
    <location>
        <begin position="644"/>
        <end position="726"/>
    </location>
</feature>
<dbReference type="InterPro" id="IPR000504">
    <property type="entry name" value="RRM_dom"/>
</dbReference>
<reference evidence="4 5" key="1">
    <citation type="submission" date="2024-08" db="EMBL/GenBank/DDBJ databases">
        <authorList>
            <person name="Cucini C."/>
            <person name="Frati F."/>
        </authorList>
    </citation>
    <scope>NUCLEOTIDE SEQUENCE [LARGE SCALE GENOMIC DNA]</scope>
</reference>
<evidence type="ECO:0000259" key="3">
    <source>
        <dbReference type="PROSITE" id="PS50102"/>
    </source>
</evidence>
<dbReference type="CDD" id="cd00590">
    <property type="entry name" value="RRM_SF"/>
    <property type="match status" value="1"/>
</dbReference>
<dbReference type="Proteomes" id="UP001642540">
    <property type="component" value="Unassembled WGS sequence"/>
</dbReference>
<proteinExistence type="predicted"/>
<name>A0ABP1QC37_9HEXA</name>
<accession>A0ABP1QC37</accession>
<dbReference type="Gene3D" id="3.30.70.330">
    <property type="match status" value="2"/>
</dbReference>
<dbReference type="SMART" id="SM00360">
    <property type="entry name" value="RRM"/>
    <property type="match status" value="2"/>
</dbReference>
<dbReference type="Gene3D" id="4.10.640.40">
    <property type="entry name" value="Cytoplasmic polyadenylation element-binding protein, ZZ domain"/>
    <property type="match status" value="1"/>
</dbReference>
<dbReference type="InterPro" id="IPR032296">
    <property type="entry name" value="CEBP_ZZ"/>
</dbReference>
<organism evidence="4 5">
    <name type="scientific">Orchesella dallaii</name>
    <dbReference type="NCBI Taxonomy" id="48710"/>
    <lineage>
        <taxon>Eukaryota</taxon>
        <taxon>Metazoa</taxon>
        <taxon>Ecdysozoa</taxon>
        <taxon>Arthropoda</taxon>
        <taxon>Hexapoda</taxon>
        <taxon>Collembola</taxon>
        <taxon>Entomobryomorpha</taxon>
        <taxon>Entomobryoidea</taxon>
        <taxon>Orchesellidae</taxon>
        <taxon>Orchesellinae</taxon>
        <taxon>Orchesella</taxon>
    </lineage>
</organism>
<evidence type="ECO:0000256" key="2">
    <source>
        <dbReference type="PROSITE-ProRule" id="PRU00176"/>
    </source>
</evidence>
<keyword evidence="5" id="KW-1185">Reference proteome</keyword>